<evidence type="ECO:0000256" key="5">
    <source>
        <dbReference type="ARBA" id="ARBA00022692"/>
    </source>
</evidence>
<evidence type="ECO:0000313" key="9">
    <source>
        <dbReference type="EMBL" id="WNY25389.1"/>
    </source>
</evidence>
<dbReference type="PANTHER" id="PTHR19139:SF199">
    <property type="entry name" value="MIP17260P"/>
    <property type="match status" value="1"/>
</dbReference>
<keyword evidence="7 8" id="KW-0472">Membrane</keyword>
<dbReference type="Gene3D" id="1.20.1080.10">
    <property type="entry name" value="Glycerol uptake facilitator protein"/>
    <property type="match status" value="1"/>
</dbReference>
<evidence type="ECO:0000313" key="10">
    <source>
        <dbReference type="Proteomes" id="UP001303587"/>
    </source>
</evidence>
<gene>
    <name evidence="9" type="primary">aqpZ2</name>
    <name evidence="9" type="ORF">MsAc7_09390</name>
</gene>
<accession>A0AA96V2L9</accession>
<dbReference type="PROSITE" id="PS51257">
    <property type="entry name" value="PROKAR_LIPOPROTEIN"/>
    <property type="match status" value="1"/>
</dbReference>
<dbReference type="PANTHER" id="PTHR19139">
    <property type="entry name" value="AQUAPORIN TRANSPORTER"/>
    <property type="match status" value="1"/>
</dbReference>
<dbReference type="NCBIfam" id="TIGR00861">
    <property type="entry name" value="MIP"/>
    <property type="match status" value="1"/>
</dbReference>
<dbReference type="SUPFAM" id="SSF81338">
    <property type="entry name" value="Aquaporin-like"/>
    <property type="match status" value="1"/>
</dbReference>
<evidence type="ECO:0000256" key="8">
    <source>
        <dbReference type="SAM" id="Phobius"/>
    </source>
</evidence>
<protein>
    <submittedName>
        <fullName evidence="9">Aquaporin Z 2</fullName>
    </submittedName>
</protein>
<feature type="transmembrane region" description="Helical" evidence="8">
    <location>
        <begin position="9"/>
        <end position="30"/>
    </location>
</feature>
<dbReference type="CDD" id="cd00333">
    <property type="entry name" value="MIP"/>
    <property type="match status" value="1"/>
</dbReference>
<keyword evidence="10" id="KW-1185">Reference proteome</keyword>
<dbReference type="GO" id="GO:0015250">
    <property type="term" value="F:water channel activity"/>
    <property type="evidence" value="ECO:0007669"/>
    <property type="project" value="TreeGrafter"/>
</dbReference>
<feature type="transmembrane region" description="Helical" evidence="8">
    <location>
        <begin position="126"/>
        <end position="150"/>
    </location>
</feature>
<keyword evidence="6 8" id="KW-1133">Transmembrane helix</keyword>
<dbReference type="AlphaFoldDB" id="A0AA96V2L9"/>
<feature type="transmembrane region" description="Helical" evidence="8">
    <location>
        <begin position="36"/>
        <end position="60"/>
    </location>
</feature>
<evidence type="ECO:0000256" key="2">
    <source>
        <dbReference type="ARBA" id="ARBA00006175"/>
    </source>
</evidence>
<comment type="subcellular location">
    <subcellularLocation>
        <location evidence="1">Cell membrane</location>
        <topology evidence="1">Multi-pass membrane protein</topology>
    </subcellularLocation>
</comment>
<evidence type="ECO:0000256" key="1">
    <source>
        <dbReference type="ARBA" id="ARBA00004651"/>
    </source>
</evidence>
<evidence type="ECO:0000256" key="6">
    <source>
        <dbReference type="ARBA" id="ARBA00022989"/>
    </source>
</evidence>
<reference evidence="9 10" key="1">
    <citation type="submission" date="2023-07" db="EMBL/GenBank/DDBJ databases">
        <title>Closed genoem sequence of Methanosarcinaceae archaeon Ac7.</title>
        <authorList>
            <person name="Poehlein A."/>
            <person name="Protasov E."/>
            <person name="Platt K."/>
            <person name="Reeh H."/>
            <person name="Daniel R."/>
            <person name="Brune A."/>
        </authorList>
    </citation>
    <scope>NUCLEOTIDE SEQUENCE [LARGE SCALE GENOMIC DNA]</scope>
    <source>
        <strain evidence="9 10">Ac7</strain>
    </source>
</reference>
<dbReference type="InterPro" id="IPR034294">
    <property type="entry name" value="Aquaporin_transptr"/>
</dbReference>
<dbReference type="GO" id="GO:0005886">
    <property type="term" value="C:plasma membrane"/>
    <property type="evidence" value="ECO:0007669"/>
    <property type="project" value="UniProtKB-SubCell"/>
</dbReference>
<dbReference type="GeneID" id="89230048"/>
<dbReference type="PRINTS" id="PR00783">
    <property type="entry name" value="MINTRINSICP"/>
</dbReference>
<comment type="similarity">
    <text evidence="2">Belongs to the MIP/aquaporin (TC 1.A.8) family.</text>
</comment>
<keyword evidence="5 8" id="KW-0812">Transmembrane</keyword>
<dbReference type="InterPro" id="IPR000425">
    <property type="entry name" value="MIP"/>
</dbReference>
<evidence type="ECO:0000256" key="3">
    <source>
        <dbReference type="ARBA" id="ARBA00022448"/>
    </source>
</evidence>
<feature type="transmembrane region" description="Helical" evidence="8">
    <location>
        <begin position="162"/>
        <end position="185"/>
    </location>
</feature>
<dbReference type="InterPro" id="IPR023271">
    <property type="entry name" value="Aquaporin-like"/>
</dbReference>
<keyword evidence="4" id="KW-1003">Cell membrane</keyword>
<feature type="transmembrane region" description="Helical" evidence="8">
    <location>
        <begin position="81"/>
        <end position="106"/>
    </location>
</feature>
<organism evidence="9 10">
    <name type="scientific">Methanolapillus millepedarum</name>
    <dbReference type="NCBI Taxonomy" id="3028296"/>
    <lineage>
        <taxon>Archaea</taxon>
        <taxon>Methanobacteriati</taxon>
        <taxon>Methanobacteriota</taxon>
        <taxon>Stenosarchaea group</taxon>
        <taxon>Methanomicrobia</taxon>
        <taxon>Methanosarcinales</taxon>
        <taxon>Methanosarcinaceae</taxon>
        <taxon>Methanolapillus</taxon>
    </lineage>
</organism>
<keyword evidence="3" id="KW-0813">Transport</keyword>
<dbReference type="RefSeq" id="WP_338103420.1">
    <property type="nucleotide sequence ID" value="NZ_CP131060.1"/>
</dbReference>
<name>A0AA96V2L9_9EURY</name>
<dbReference type="Proteomes" id="UP001303587">
    <property type="component" value="Chromosome"/>
</dbReference>
<dbReference type="Pfam" id="PF00230">
    <property type="entry name" value="MIP"/>
    <property type="match status" value="1"/>
</dbReference>
<sequence length="240" mass="24836">MDITDIKKYFAELIGTAVLVLFGCGSAAIFGAQLGILGIAMAFGLSIVAMAYVIGGISGCHINPAVSIAMFIDKRLSAKDFVLYVVFQVIGGLVGIALLALIINMADLGGFQATGLGQNGFDSASLVGLNMVGALIVEIILTFVFVFTILGVTESEKYGSVAGIVIGLVLVFVHIMGIPLTGTSVNPARSLAPAIFMGGLALQQVWVFIVAPLVGGALAALVYRVFKMTNDSSAKKSKKA</sequence>
<feature type="transmembrane region" description="Helical" evidence="8">
    <location>
        <begin position="205"/>
        <end position="226"/>
    </location>
</feature>
<evidence type="ECO:0000256" key="4">
    <source>
        <dbReference type="ARBA" id="ARBA00022475"/>
    </source>
</evidence>
<dbReference type="PROSITE" id="PS00221">
    <property type="entry name" value="MIP"/>
    <property type="match status" value="1"/>
</dbReference>
<dbReference type="EMBL" id="CP131060">
    <property type="protein sequence ID" value="WNY25389.1"/>
    <property type="molecule type" value="Genomic_DNA"/>
</dbReference>
<evidence type="ECO:0000256" key="7">
    <source>
        <dbReference type="ARBA" id="ARBA00023136"/>
    </source>
</evidence>
<dbReference type="InterPro" id="IPR022357">
    <property type="entry name" value="MIP_CS"/>
</dbReference>
<proteinExistence type="inferred from homology"/>